<sequence>MTTTIQAAIEALPRYTPTPVPFNITETKSGDFLLRDDVLAALQAAPAPEATDLHAAIMNLPCKPRNADLIGKGDAENRAYQIGHRDARHAAAQLVAAHEHDAPAQDSIDTPRFRELVDSYVRFFSTDEPGQKGEYYWRAIVQHIDAHIAQRAASGDAEPVGHVKDFNKGTDKAYRQVIWADRTAAMDLPDGAPIFTAAHPSIAAAATCVTCCGEGMVWIDGCTHACAACQDITEDVAEDGAPAGDLPPLPAHPEPHTYVWSDLERAAISEHGQACARAAAAPSGHAEPVAYMTSDKRMLIFADVFKGNMDSSSDGMTPLYAAPVAAEPAPTRQRTPEELHEEGVEKFLASATIIPAQPGRGR</sequence>
<proteinExistence type="predicted"/>
<organism evidence="1 2">
    <name type="scientific">Massilia violaceinigra</name>
    <dbReference type="NCBI Taxonomy" id="2045208"/>
    <lineage>
        <taxon>Bacteria</taxon>
        <taxon>Pseudomonadati</taxon>
        <taxon>Pseudomonadota</taxon>
        <taxon>Betaproteobacteria</taxon>
        <taxon>Burkholderiales</taxon>
        <taxon>Oxalobacteraceae</taxon>
        <taxon>Telluria group</taxon>
        <taxon>Massilia</taxon>
    </lineage>
</organism>
<dbReference type="RefSeq" id="WP_157778781.1">
    <property type="nucleotide sequence ID" value="NZ_CP024608.1"/>
</dbReference>
<dbReference type="EMBL" id="CP024608">
    <property type="protein sequence ID" value="ATQ77861.1"/>
    <property type="molecule type" value="Genomic_DNA"/>
</dbReference>
<keyword evidence="2" id="KW-1185">Reference proteome</keyword>
<protein>
    <submittedName>
        <fullName evidence="1">Uncharacterized protein</fullName>
    </submittedName>
</protein>
<gene>
    <name evidence="1" type="ORF">CR152_27680</name>
</gene>
<evidence type="ECO:0000313" key="2">
    <source>
        <dbReference type="Proteomes" id="UP000229897"/>
    </source>
</evidence>
<dbReference type="AlphaFoldDB" id="A0A2D2DSA6"/>
<accession>A0A2D2DSA6</accession>
<name>A0A2D2DSA6_9BURK</name>
<dbReference type="Proteomes" id="UP000229897">
    <property type="component" value="Chromosome"/>
</dbReference>
<dbReference type="KEGG" id="mass:CR152_27680"/>
<evidence type="ECO:0000313" key="1">
    <source>
        <dbReference type="EMBL" id="ATQ77861.1"/>
    </source>
</evidence>
<reference evidence="1" key="1">
    <citation type="submission" date="2017-10" db="EMBL/GenBank/DDBJ databases">
        <title>Massilia psychrophilum sp. nov., a novel purple-pigmented bacterium isolated from Tianshan glacier, Xinjiang Municipality, China.</title>
        <authorList>
            <person name="Wang H."/>
        </authorList>
    </citation>
    <scope>NUCLEOTIDE SEQUENCE [LARGE SCALE GENOMIC DNA]</scope>
    <source>
        <strain evidence="1">B2</strain>
    </source>
</reference>